<dbReference type="EMBL" id="KN847980">
    <property type="protein sequence ID" value="KIR47576.1"/>
    <property type="molecule type" value="Genomic_DNA"/>
</dbReference>
<gene>
    <name evidence="1" type="ORF">I312_03343</name>
</gene>
<accession>A0A0D0VJM6</accession>
<evidence type="ECO:0000313" key="1">
    <source>
        <dbReference type="EMBL" id="KIR47576.1"/>
    </source>
</evidence>
<dbReference type="AlphaFoldDB" id="A0A0D0VJM6"/>
<reference evidence="1" key="1">
    <citation type="submission" date="2015-01" db="EMBL/GenBank/DDBJ databases">
        <title>The Genome Sequence of Cryptococcus gattii CA1280.</title>
        <authorList>
            <consortium name="The Broad Institute Genomics Platform"/>
            <person name="Cuomo C."/>
            <person name="Litvintseva A."/>
            <person name="Chen Y."/>
            <person name="Heitman J."/>
            <person name="Sun S."/>
            <person name="Springer D."/>
            <person name="Dromer F."/>
            <person name="Young S."/>
            <person name="Zeng Q."/>
            <person name="Gargeya S."/>
            <person name="Abouelleil A."/>
            <person name="Alvarado L."/>
            <person name="Chapman S.B."/>
            <person name="Gainer-Dewar J."/>
            <person name="Goldberg J."/>
            <person name="Griggs A."/>
            <person name="Gujja S."/>
            <person name="Hansen M."/>
            <person name="Howarth C."/>
            <person name="Imamovic A."/>
            <person name="Larimer J."/>
            <person name="Murphy C."/>
            <person name="Naylor J."/>
            <person name="Pearson M."/>
            <person name="Priest M."/>
            <person name="Roberts A."/>
            <person name="Saif S."/>
            <person name="Shea T."/>
            <person name="Sykes S."/>
            <person name="Wortman J."/>
            <person name="Nusbaum C."/>
            <person name="Birren B."/>
        </authorList>
    </citation>
    <scope>NUCLEOTIDE SEQUENCE [LARGE SCALE GENOMIC DNA]</scope>
    <source>
        <strain evidence="1">CA1280</strain>
    </source>
</reference>
<name>A0A0D0VJM6_CRYGA</name>
<sequence length="57" mass="6151">MTSTVKEKSATVTASFNEVSGTTGSSWAQEVSGTAKGLKSWNWEIALIAYWLLELSP</sequence>
<dbReference type="OrthoDB" id="10472710at2759"/>
<organism evidence="1">
    <name type="scientific">Cryptococcus bacillisporus CA1280</name>
    <dbReference type="NCBI Taxonomy" id="1296109"/>
    <lineage>
        <taxon>Eukaryota</taxon>
        <taxon>Fungi</taxon>
        <taxon>Dikarya</taxon>
        <taxon>Basidiomycota</taxon>
        <taxon>Agaricomycotina</taxon>
        <taxon>Tremellomycetes</taxon>
        <taxon>Tremellales</taxon>
        <taxon>Cryptococcaceae</taxon>
        <taxon>Cryptococcus</taxon>
        <taxon>Cryptococcus gattii species complex</taxon>
    </lineage>
</organism>
<dbReference type="HOGENOM" id="CLU_2996449_0_0_1"/>
<protein>
    <submittedName>
        <fullName evidence="1">Uncharacterized protein</fullName>
    </submittedName>
</protein>
<proteinExistence type="predicted"/>